<evidence type="ECO:0000256" key="7">
    <source>
        <dbReference type="RuleBase" id="RU364065"/>
    </source>
</evidence>
<keyword evidence="10" id="KW-1185">Reference proteome</keyword>
<dbReference type="PRINTS" id="PR00160">
    <property type="entry name" value="GLUTAREDOXIN"/>
</dbReference>
<dbReference type="SUPFAM" id="SSF52833">
    <property type="entry name" value="Thioredoxin-like"/>
    <property type="match status" value="1"/>
</dbReference>
<dbReference type="GO" id="GO:0034599">
    <property type="term" value="P:cellular response to oxidative stress"/>
    <property type="evidence" value="ECO:0007669"/>
    <property type="project" value="TreeGrafter"/>
</dbReference>
<dbReference type="Proteomes" id="UP001328733">
    <property type="component" value="Unassembled WGS sequence"/>
</dbReference>
<dbReference type="PANTHER" id="PTHR45694">
    <property type="entry name" value="GLUTAREDOXIN 2"/>
    <property type="match status" value="1"/>
</dbReference>
<dbReference type="InterPro" id="IPR011767">
    <property type="entry name" value="GLR_AS"/>
</dbReference>
<sequence>MLDLLNSLLGRHPEKIKANVEIYTWATCPYCIRAKWLLGWKGVNYTEYKIDGDETARQSMSERAGGKRSVPQIFIDNQHVGGCDDLYALDRAGKLDPLLARSNA</sequence>
<proteinExistence type="inferred from homology"/>
<dbReference type="PROSITE" id="PS00195">
    <property type="entry name" value="GLUTAREDOXIN_1"/>
    <property type="match status" value="1"/>
</dbReference>
<dbReference type="GO" id="GO:0045454">
    <property type="term" value="P:cell redox homeostasis"/>
    <property type="evidence" value="ECO:0007669"/>
    <property type="project" value="InterPro"/>
</dbReference>
<keyword evidence="5" id="KW-1015">Disulfide bond</keyword>
<dbReference type="PANTHER" id="PTHR45694:SF18">
    <property type="entry name" value="GLUTAREDOXIN-1-RELATED"/>
    <property type="match status" value="1"/>
</dbReference>
<dbReference type="InterPro" id="IPR014025">
    <property type="entry name" value="Glutaredoxin_subgr"/>
</dbReference>
<name>A0AAW9QR61_9CHRO</name>
<evidence type="ECO:0000313" key="9">
    <source>
        <dbReference type="EMBL" id="MEG3435773.1"/>
    </source>
</evidence>
<dbReference type="InterPro" id="IPR036249">
    <property type="entry name" value="Thioredoxin-like_sf"/>
</dbReference>
<comment type="similarity">
    <text evidence="2 7">Belongs to the glutaredoxin family.</text>
</comment>
<dbReference type="FunFam" id="3.40.30.10:FF:000018">
    <property type="entry name" value="Glutaredoxin"/>
    <property type="match status" value="1"/>
</dbReference>
<evidence type="ECO:0000256" key="6">
    <source>
        <dbReference type="ARBA" id="ARBA00023284"/>
    </source>
</evidence>
<dbReference type="PROSITE" id="PS51354">
    <property type="entry name" value="GLUTAREDOXIN_2"/>
    <property type="match status" value="1"/>
</dbReference>
<dbReference type="Pfam" id="PF00462">
    <property type="entry name" value="Glutaredoxin"/>
    <property type="match status" value="1"/>
</dbReference>
<dbReference type="InterPro" id="IPR011900">
    <property type="entry name" value="GRX_bact"/>
</dbReference>
<keyword evidence="3 7" id="KW-0813">Transport</keyword>
<dbReference type="GO" id="GO:0005737">
    <property type="term" value="C:cytoplasm"/>
    <property type="evidence" value="ECO:0007669"/>
    <property type="project" value="TreeGrafter"/>
</dbReference>
<comment type="function">
    <text evidence="1 7">Has a glutathione-disulfide oxidoreductase activity in the presence of NADPH and glutathione reductase. Reduces low molecular weight disulfides and proteins.</text>
</comment>
<keyword evidence="4 7" id="KW-0249">Electron transport</keyword>
<dbReference type="NCBIfam" id="TIGR02181">
    <property type="entry name" value="GRX_bact"/>
    <property type="match status" value="1"/>
</dbReference>
<dbReference type="CDD" id="cd03418">
    <property type="entry name" value="GRX_GRXb_1_3_like"/>
    <property type="match status" value="1"/>
</dbReference>
<dbReference type="Gene3D" id="3.40.30.10">
    <property type="entry name" value="Glutaredoxin"/>
    <property type="match status" value="1"/>
</dbReference>
<dbReference type="RefSeq" id="WP_332863226.1">
    <property type="nucleotide sequence ID" value="NZ_JBAFSM010000002.1"/>
</dbReference>
<gene>
    <name evidence="9" type="primary">grxC</name>
    <name evidence="9" type="ORF">V0288_01455</name>
</gene>
<evidence type="ECO:0000256" key="2">
    <source>
        <dbReference type="ARBA" id="ARBA00007787"/>
    </source>
</evidence>
<comment type="caution">
    <text evidence="9">The sequence shown here is derived from an EMBL/GenBank/DDBJ whole genome shotgun (WGS) entry which is preliminary data.</text>
</comment>
<protein>
    <recommendedName>
        <fullName evidence="7">Glutaredoxin</fullName>
    </recommendedName>
</protein>
<keyword evidence="7" id="KW-0963">Cytoplasm</keyword>
<evidence type="ECO:0000256" key="1">
    <source>
        <dbReference type="ARBA" id="ARBA00002549"/>
    </source>
</evidence>
<dbReference type="EMBL" id="JBAFSM010000002">
    <property type="protein sequence ID" value="MEG3435773.1"/>
    <property type="molecule type" value="Genomic_DNA"/>
</dbReference>
<evidence type="ECO:0000259" key="8">
    <source>
        <dbReference type="Pfam" id="PF00462"/>
    </source>
</evidence>
<dbReference type="GO" id="GO:0015038">
    <property type="term" value="F:glutathione disulfide oxidoreductase activity"/>
    <property type="evidence" value="ECO:0007669"/>
    <property type="project" value="UniProtKB-UniRule"/>
</dbReference>
<feature type="domain" description="Glutaredoxin" evidence="8">
    <location>
        <begin position="20"/>
        <end position="80"/>
    </location>
</feature>
<reference evidence="9 10" key="1">
    <citation type="submission" date="2024-01" db="EMBL/GenBank/DDBJ databases">
        <title>Genomic insights into the taxonomy and metabolism of the cyanobacterium Pannus brasiliensis CCIBt3594.</title>
        <authorList>
            <person name="Machado M."/>
            <person name="Botero N.B."/>
            <person name="Andreote A.P.D."/>
            <person name="Feitosa A.M.T."/>
            <person name="Popin R."/>
            <person name="Sivonen K."/>
            <person name="Fiore M.F."/>
        </authorList>
    </citation>
    <scope>NUCLEOTIDE SEQUENCE [LARGE SCALE GENOMIC DNA]</scope>
    <source>
        <strain evidence="9 10">CCIBt3594</strain>
    </source>
</reference>
<accession>A0AAW9QR61</accession>
<dbReference type="InterPro" id="IPR002109">
    <property type="entry name" value="Glutaredoxin"/>
</dbReference>
<evidence type="ECO:0000313" key="10">
    <source>
        <dbReference type="Proteomes" id="UP001328733"/>
    </source>
</evidence>
<dbReference type="AlphaFoldDB" id="A0AAW9QR61"/>
<keyword evidence="6 7" id="KW-0676">Redox-active center</keyword>
<organism evidence="9 10">
    <name type="scientific">Pannus brasiliensis CCIBt3594</name>
    <dbReference type="NCBI Taxonomy" id="1427578"/>
    <lineage>
        <taxon>Bacteria</taxon>
        <taxon>Bacillati</taxon>
        <taxon>Cyanobacteriota</taxon>
        <taxon>Cyanophyceae</taxon>
        <taxon>Oscillatoriophycideae</taxon>
        <taxon>Chroococcales</taxon>
        <taxon>Microcystaceae</taxon>
        <taxon>Pannus</taxon>
    </lineage>
</organism>
<evidence type="ECO:0000256" key="3">
    <source>
        <dbReference type="ARBA" id="ARBA00022448"/>
    </source>
</evidence>
<evidence type="ECO:0000256" key="5">
    <source>
        <dbReference type="ARBA" id="ARBA00023157"/>
    </source>
</evidence>
<evidence type="ECO:0000256" key="4">
    <source>
        <dbReference type="ARBA" id="ARBA00022982"/>
    </source>
</evidence>